<dbReference type="InterPro" id="IPR034690">
    <property type="entry name" value="Endolysin_T4_type"/>
</dbReference>
<sequence length="173" mass="18654">MRNRLIAIGASFALATAGAHIAEREGLALTPYKDAGGVVTWCYGQTVGTPKSHYTQAECDADLLRTTEEYMRAVAPYLRMDTPDSVVAAFTSTAMNIGKTGWRGSSFKSGYVEAPYMKHLRSGNWAAACDALEAPWKTKHGYARGYKATIKGKPSKGLGNRRAADAKLCRSGL</sequence>
<keyword evidence="8 9" id="KW-0326">Glycosidase</keyword>
<dbReference type="Gene3D" id="1.10.530.40">
    <property type="match status" value="1"/>
</dbReference>
<evidence type="ECO:0000256" key="10">
    <source>
        <dbReference type="RuleBase" id="RU003788"/>
    </source>
</evidence>
<dbReference type="InterPro" id="IPR002196">
    <property type="entry name" value="Glyco_hydro_24"/>
</dbReference>
<evidence type="ECO:0000256" key="4">
    <source>
        <dbReference type="ARBA" id="ARBA00022638"/>
    </source>
</evidence>
<organism evidence="11 12">
    <name type="scientific">Aeromonas phage MJG</name>
    <dbReference type="NCBI Taxonomy" id="2510451"/>
    <lineage>
        <taxon>Viruses</taxon>
        <taxon>Duplodnaviria</taxon>
        <taxon>Heunggongvirae</taxon>
        <taxon>Uroviricota</taxon>
        <taxon>Caudoviricetes</taxon>
        <taxon>Autographivirales</taxon>
        <taxon>Autosignataviridae</taxon>
        <taxon>Colwellvirinae</taxon>
        <taxon>Daolivirus</taxon>
        <taxon>Daolivirus MJG</taxon>
    </lineage>
</organism>
<proteinExistence type="inferred from homology"/>
<comment type="subcellular location">
    <subcellularLocation>
        <location evidence="9">Host cytoplasm</location>
    </subcellularLocation>
    <text evidence="9">The endolysin is cytoplasmic, but can reach the periplasmic space with the help of the holins which disrupt the host cell membrane.</text>
</comment>
<evidence type="ECO:0000256" key="3">
    <source>
        <dbReference type="ARBA" id="ARBA00022612"/>
    </source>
</evidence>
<accession>A0A5J6A1L3</accession>
<evidence type="ECO:0000256" key="8">
    <source>
        <dbReference type="ARBA" id="ARBA00023295"/>
    </source>
</evidence>
<reference evidence="11 12" key="1">
    <citation type="journal article" date="2019" name="Virus Res.">
        <title>Genomic characterization of a novel virulent phage infecting the Aeromonas hydrophila isolated from rainbow trout (Oncorhynchus mykiss).</title>
        <authorList>
            <person name="Cao Y."/>
            <person name="Li S."/>
            <person name="Wang D."/>
            <person name="Zhao J."/>
            <person name="Xu L."/>
            <person name="Liu H."/>
            <person name="Lu T."/>
            <person name="Mou Z."/>
        </authorList>
    </citation>
    <scope>NUCLEOTIDE SEQUENCE [LARGE SCALE GENOMIC DNA]</scope>
</reference>
<dbReference type="GO" id="GO:0030430">
    <property type="term" value="C:host cell cytoplasm"/>
    <property type="evidence" value="ECO:0007669"/>
    <property type="project" value="UniProtKB-SubCell"/>
</dbReference>
<evidence type="ECO:0000256" key="6">
    <source>
        <dbReference type="ARBA" id="ARBA00022852"/>
    </source>
</evidence>
<dbReference type="EC" id="3.2.1.17" evidence="9"/>
<evidence type="ECO:0000256" key="7">
    <source>
        <dbReference type="ARBA" id="ARBA00023142"/>
    </source>
</evidence>
<dbReference type="Pfam" id="PF00959">
    <property type="entry name" value="Phage_lysozyme"/>
    <property type="match status" value="1"/>
</dbReference>
<dbReference type="InterPro" id="IPR023347">
    <property type="entry name" value="Lysozyme_dom_sf"/>
</dbReference>
<keyword evidence="6 9" id="KW-0204">Cytolysis</keyword>
<dbReference type="GO" id="GO:0016998">
    <property type="term" value="P:cell wall macromolecule catabolic process"/>
    <property type="evidence" value="ECO:0007669"/>
    <property type="project" value="InterPro"/>
</dbReference>
<evidence type="ECO:0000256" key="1">
    <source>
        <dbReference type="ARBA" id="ARBA00000632"/>
    </source>
</evidence>
<dbReference type="Proteomes" id="UP000327497">
    <property type="component" value="Segment"/>
</dbReference>
<comment type="similarity">
    <text evidence="9 10">Belongs to the glycosyl hydrolase 24 family.</text>
</comment>
<keyword evidence="9" id="KW-1035">Host cytoplasm</keyword>
<evidence type="ECO:0000256" key="9">
    <source>
        <dbReference type="HAMAP-Rule" id="MF_04110"/>
    </source>
</evidence>
<name>A0A5J6A1L3_9CAUD</name>
<dbReference type="PANTHER" id="PTHR38107">
    <property type="match status" value="1"/>
</dbReference>
<keyword evidence="4 9" id="KW-0081">Bacteriolytic enzyme</keyword>
<evidence type="ECO:0000256" key="5">
    <source>
        <dbReference type="ARBA" id="ARBA00022801"/>
    </source>
</evidence>
<keyword evidence="7 9" id="KW-0578">Host cell lysis by virus</keyword>
<dbReference type="EMBL" id="MK455769">
    <property type="protein sequence ID" value="QBJ01061.1"/>
    <property type="molecule type" value="Genomic_DNA"/>
</dbReference>
<keyword evidence="3 9" id="KW-1188">Viral release from host cell</keyword>
<protein>
    <recommendedName>
        <fullName evidence="9">Endolysin</fullName>
        <ecNumber evidence="9">3.2.1.17</ecNumber>
    </recommendedName>
    <alternativeName>
        <fullName evidence="9">Lysis protein</fullName>
    </alternativeName>
    <alternativeName>
        <fullName evidence="9">Lysozyme</fullName>
    </alternativeName>
    <alternativeName>
        <fullName evidence="9">Muramidase</fullName>
    </alternativeName>
</protein>
<dbReference type="InterPro" id="IPR023346">
    <property type="entry name" value="Lysozyme-like_dom_sf"/>
</dbReference>
<comment type="catalytic activity">
    <reaction evidence="1 9 10">
        <text>Hydrolysis of (1-&gt;4)-beta-linkages between N-acetylmuramic acid and N-acetyl-D-glucosamine residues in a peptidoglycan and between N-acetyl-D-glucosamine residues in chitodextrins.</text>
        <dbReference type="EC" id="3.2.1.17"/>
    </reaction>
</comment>
<dbReference type="PANTHER" id="PTHR38107:SF3">
    <property type="entry name" value="LYSOZYME RRRD-RELATED"/>
    <property type="match status" value="1"/>
</dbReference>
<evidence type="ECO:0000256" key="2">
    <source>
        <dbReference type="ARBA" id="ARBA00022529"/>
    </source>
</evidence>
<comment type="function">
    <text evidence="9">Endolysin with lysozyme activity that degrades host peptidoglycans and participates with the holin and spanin proteins in the sequential events which lead to the programmed host cell lysis releasing the mature viral particles. Once the holin has permeabilized the host cell membrane, the endolysin can reach the periplasm and break down the peptidoglycan layer.</text>
</comment>
<dbReference type="SUPFAM" id="SSF53955">
    <property type="entry name" value="Lysozyme-like"/>
    <property type="match status" value="1"/>
</dbReference>
<feature type="active site" description="Proton donor/acceptor" evidence="9">
    <location>
        <position position="34"/>
    </location>
</feature>
<keyword evidence="2 9" id="KW-0929">Antimicrobial</keyword>
<dbReference type="GO" id="GO:0003796">
    <property type="term" value="F:lysozyme activity"/>
    <property type="evidence" value="ECO:0007669"/>
    <property type="project" value="UniProtKB-UniRule"/>
</dbReference>
<dbReference type="HAMAP" id="MF_04110">
    <property type="entry name" value="ENDOLYSIN_T4"/>
    <property type="match status" value="1"/>
</dbReference>
<keyword evidence="12" id="KW-1185">Reference proteome</keyword>
<dbReference type="GO" id="GO:0042742">
    <property type="term" value="P:defense response to bacterium"/>
    <property type="evidence" value="ECO:0007669"/>
    <property type="project" value="UniProtKB-KW"/>
</dbReference>
<dbReference type="GO" id="GO:0044659">
    <property type="term" value="P:viral release from host cell by cytolysis"/>
    <property type="evidence" value="ECO:0007669"/>
    <property type="project" value="UniProtKB-UniRule"/>
</dbReference>
<dbReference type="GO" id="GO:0009253">
    <property type="term" value="P:peptidoglycan catabolic process"/>
    <property type="evidence" value="ECO:0007669"/>
    <property type="project" value="UniProtKB-UniRule"/>
</dbReference>
<evidence type="ECO:0000313" key="12">
    <source>
        <dbReference type="Proteomes" id="UP000327497"/>
    </source>
</evidence>
<feature type="active site" description="Proton donor/acceptor" evidence="9">
    <location>
        <position position="25"/>
    </location>
</feature>
<keyword evidence="5 9" id="KW-0378">Hydrolase</keyword>
<evidence type="ECO:0000313" key="11">
    <source>
        <dbReference type="EMBL" id="QBJ01061.1"/>
    </source>
</evidence>
<dbReference type="InterPro" id="IPR051018">
    <property type="entry name" value="Bacteriophage_GH24"/>
</dbReference>